<keyword evidence="7" id="KW-1185">Reference proteome</keyword>
<comment type="subcellular location">
    <subcellularLocation>
        <location evidence="1">Cell envelope</location>
    </subcellularLocation>
</comment>
<dbReference type="SUPFAM" id="SSF111369">
    <property type="entry name" value="HlyD-like secretion proteins"/>
    <property type="match status" value="2"/>
</dbReference>
<dbReference type="STRING" id="1123291.SAMN04490355_104514"/>
<evidence type="ECO:0000256" key="1">
    <source>
        <dbReference type="ARBA" id="ARBA00004196"/>
    </source>
</evidence>
<dbReference type="Pfam" id="PF25990">
    <property type="entry name" value="Beta-barrel_YknX"/>
    <property type="match status" value="1"/>
</dbReference>
<gene>
    <name evidence="6" type="ORF">SAMN04490355_104514</name>
</gene>
<dbReference type="Proteomes" id="UP000199520">
    <property type="component" value="Unassembled WGS sequence"/>
</dbReference>
<dbReference type="PANTHER" id="PTHR32347">
    <property type="entry name" value="EFFLUX SYSTEM COMPONENT YKNX-RELATED"/>
    <property type="match status" value="1"/>
</dbReference>
<evidence type="ECO:0000259" key="4">
    <source>
        <dbReference type="Pfam" id="PF25881"/>
    </source>
</evidence>
<dbReference type="InterPro" id="IPR058636">
    <property type="entry name" value="Beta-barrel_YknX"/>
</dbReference>
<dbReference type="AlphaFoldDB" id="A0A1I4NEV8"/>
<sequence length="323" mass="35246">MNKKVIAALLFFFLMVAGAGYKLFLKKENGITATGTIEVTLADVVPKTKGYLSQMTIQVGDRADGGQIIAHIHKPELEAQLLADQSALAKAKAQLADLVKGPRKDEIEQANASLAAAQSLYQKARGDLERYRALYSTGAIAAQQIEAIQSSYDVAYNSLLSAQAQQRLLLEGNRPDLIEAQRMETERYQAIIAVTKANLGERDVTSPLTGVVLNKNYQNGEYVSAGSAIATIGDLNDCWVKIYISSEQLGLIRLGQSVDVKIDAYPNRVFAGTIKEISQNAEFTPRQSVTQQERANLVFYVKVKIDNLEGILKPGMPADVVIQ</sequence>
<protein>
    <submittedName>
        <fullName evidence="6">HlyD family secretion protein</fullName>
    </submittedName>
</protein>
<dbReference type="EMBL" id="FOTS01000045">
    <property type="protein sequence ID" value="SFM13743.1"/>
    <property type="molecule type" value="Genomic_DNA"/>
</dbReference>
<name>A0A1I4NEV8_9FIRM</name>
<dbReference type="InterPro" id="IPR050465">
    <property type="entry name" value="UPF0194_transport"/>
</dbReference>
<feature type="domain" description="YbhG-like alpha-helical hairpin" evidence="4">
    <location>
        <begin position="76"/>
        <end position="199"/>
    </location>
</feature>
<dbReference type="Gene3D" id="2.40.30.170">
    <property type="match status" value="1"/>
</dbReference>
<dbReference type="PANTHER" id="PTHR32347:SF23">
    <property type="entry name" value="BLL5650 PROTEIN"/>
    <property type="match status" value="1"/>
</dbReference>
<dbReference type="Pfam" id="PF25881">
    <property type="entry name" value="HH_YBHG"/>
    <property type="match status" value="1"/>
</dbReference>
<dbReference type="GO" id="GO:0030313">
    <property type="term" value="C:cell envelope"/>
    <property type="evidence" value="ECO:0007669"/>
    <property type="project" value="UniProtKB-SubCell"/>
</dbReference>
<feature type="domain" description="YknX-like beta-barrel" evidence="5">
    <location>
        <begin position="245"/>
        <end position="320"/>
    </location>
</feature>
<dbReference type="OrthoDB" id="9778236at2"/>
<evidence type="ECO:0000259" key="5">
    <source>
        <dbReference type="Pfam" id="PF25990"/>
    </source>
</evidence>
<proteinExistence type="predicted"/>
<keyword evidence="2 3" id="KW-0175">Coiled coil</keyword>
<dbReference type="RefSeq" id="WP_090941493.1">
    <property type="nucleotide sequence ID" value="NZ_FOTS01000045.1"/>
</dbReference>
<reference evidence="7" key="1">
    <citation type="submission" date="2016-10" db="EMBL/GenBank/DDBJ databases">
        <authorList>
            <person name="Varghese N."/>
            <person name="Submissions S."/>
        </authorList>
    </citation>
    <scope>NUCLEOTIDE SEQUENCE [LARGE SCALE GENOMIC DNA]</scope>
    <source>
        <strain evidence="7">DSM 13327</strain>
    </source>
</reference>
<feature type="coiled-coil region" evidence="3">
    <location>
        <begin position="107"/>
        <end position="134"/>
    </location>
</feature>
<evidence type="ECO:0000256" key="2">
    <source>
        <dbReference type="ARBA" id="ARBA00023054"/>
    </source>
</evidence>
<dbReference type="Gene3D" id="1.10.287.470">
    <property type="entry name" value="Helix hairpin bin"/>
    <property type="match status" value="2"/>
</dbReference>
<dbReference type="InterPro" id="IPR059052">
    <property type="entry name" value="HH_YbhG-like"/>
</dbReference>
<dbReference type="Gene3D" id="2.40.50.100">
    <property type="match status" value="2"/>
</dbReference>
<evidence type="ECO:0000313" key="7">
    <source>
        <dbReference type="Proteomes" id="UP000199520"/>
    </source>
</evidence>
<evidence type="ECO:0000256" key="3">
    <source>
        <dbReference type="SAM" id="Coils"/>
    </source>
</evidence>
<accession>A0A1I4NEV8</accession>
<organism evidence="6 7">
    <name type="scientific">Pelosinus propionicus DSM 13327</name>
    <dbReference type="NCBI Taxonomy" id="1123291"/>
    <lineage>
        <taxon>Bacteria</taxon>
        <taxon>Bacillati</taxon>
        <taxon>Bacillota</taxon>
        <taxon>Negativicutes</taxon>
        <taxon>Selenomonadales</taxon>
        <taxon>Sporomusaceae</taxon>
        <taxon>Pelosinus</taxon>
    </lineage>
</organism>
<evidence type="ECO:0000313" key="6">
    <source>
        <dbReference type="EMBL" id="SFM13743.1"/>
    </source>
</evidence>